<dbReference type="RefSeq" id="WP_152802945.1">
    <property type="nucleotide sequence ID" value="NZ_WHUF01000002.1"/>
</dbReference>
<dbReference type="InterPro" id="IPR011972">
    <property type="entry name" value="CHP02285"/>
</dbReference>
<feature type="chain" id="PRO_5032775176" evidence="1">
    <location>
        <begin position="21"/>
        <end position="290"/>
    </location>
</feature>
<dbReference type="Proteomes" id="UP000444318">
    <property type="component" value="Unassembled WGS sequence"/>
</dbReference>
<dbReference type="EMBL" id="WHUF01000002">
    <property type="protein sequence ID" value="MQA19292.1"/>
    <property type="molecule type" value="Genomic_DNA"/>
</dbReference>
<dbReference type="NCBIfam" id="TIGR02285">
    <property type="entry name" value="TIGR02285 family protein"/>
    <property type="match status" value="1"/>
</dbReference>
<protein>
    <submittedName>
        <fullName evidence="2">TIGR02285 family protein</fullName>
    </submittedName>
</protein>
<dbReference type="SUPFAM" id="SSF53850">
    <property type="entry name" value="Periplasmic binding protein-like II"/>
    <property type="match status" value="1"/>
</dbReference>
<evidence type="ECO:0000313" key="2">
    <source>
        <dbReference type="EMBL" id="MQA19292.1"/>
    </source>
</evidence>
<organism evidence="2 3">
    <name type="scientific">Rugamonas rivuli</name>
    <dbReference type="NCBI Taxonomy" id="2743358"/>
    <lineage>
        <taxon>Bacteria</taxon>
        <taxon>Pseudomonadati</taxon>
        <taxon>Pseudomonadota</taxon>
        <taxon>Betaproteobacteria</taxon>
        <taxon>Burkholderiales</taxon>
        <taxon>Oxalobacteraceae</taxon>
        <taxon>Telluria group</taxon>
        <taxon>Rugamonas</taxon>
    </lineage>
</organism>
<evidence type="ECO:0000313" key="3">
    <source>
        <dbReference type="Proteomes" id="UP000444318"/>
    </source>
</evidence>
<name>A0A843S8Y1_9BURK</name>
<comment type="caution">
    <text evidence="2">The sequence shown here is derived from an EMBL/GenBank/DDBJ whole genome shotgun (WGS) entry which is preliminary data.</text>
</comment>
<evidence type="ECO:0000256" key="1">
    <source>
        <dbReference type="SAM" id="SignalP"/>
    </source>
</evidence>
<keyword evidence="1" id="KW-0732">Signal</keyword>
<feature type="signal peptide" evidence="1">
    <location>
        <begin position="1"/>
        <end position="20"/>
    </location>
</feature>
<accession>A0A843S8Y1</accession>
<keyword evidence="3" id="KW-1185">Reference proteome</keyword>
<reference evidence="2 3" key="1">
    <citation type="submission" date="2019-10" db="EMBL/GenBank/DDBJ databases">
        <title>Two novel species isolated from a subtropical stream in China.</title>
        <authorList>
            <person name="Lu H."/>
        </authorList>
    </citation>
    <scope>NUCLEOTIDE SEQUENCE [LARGE SCALE GENOMIC DNA]</scope>
    <source>
        <strain evidence="2 3">FT103W</strain>
    </source>
</reference>
<proteinExistence type="predicted"/>
<dbReference type="AlphaFoldDB" id="A0A843S8Y1"/>
<gene>
    <name evidence="2" type="ORF">GEV01_07160</name>
</gene>
<sequence length="290" mass="32187">MRALLLALSLTLPASAAAQAVMTWLMPDLPPASIRARNQPGAGITDAQIAYVQGRWPQVQHRFLYANLKRSWTMLDAGEQACYSFTLINAERMQRAHIVETGLLPPLQLVARAEVAAALPLNAGGEVDLPRLLAMPELRGLVSEKRSFGAQLDAALRHRPPNSTLKQTAIASYGESILSKMLLSRADYTIDYDFVLAYYKARHPKLSELRSFPIAGNAEPIKLGFACPRTDWGKATARKLDGLLASKEGAQALRSSVDKWISQDARQRYAEQFSAFYRRREKPMLARVEP</sequence>